<sequence length="529" mass="59281">MSALDNLSVASNVLQVISFADTVFRVGKNLYVLFDNARSASRNISLLLHELQALLSVVASVYVVITEYASSPFAQDDGHTLPNVHTILTLIEQDFRHLRGLLGQTVSSGREGWLSSLQSNVRWALKDHEIATSRHRLSQYTQNLTAALSVLGRRNDIVVRIKLQSIEDTLRAISQNNPPQAPSSRPIFRVPRRQPRATGTQIQLRSSPQRSLVEADCTPTRLSRRKDDVITPGTADFNGTHLPFIKYNCPKIKVYEQADRTLVLDTDNYALHQVTKPAMLLRDSLIASFETMRTNRVLRISETELGHLQMLFDFLVASAHTASAESIMKNYANSSGSKTLDGVFPASKCKGAIFQRRGIGSDGIKKRSLSTYLEEKSMTLNTDVGSVKAKILSARSYTDSTTLAITFEFLAGSTLGLSPFAVYFMSHELQDYFPFQPRIGIGMDQTFLFEDALRRSMELPQECGASEEVSERAWISRSMTAIIQLFFKDVEELYEGKLLLREIDKEEYESADNWHIKVKEGAKIVMVLT</sequence>
<dbReference type="AlphaFoldDB" id="A0A2V1E313"/>
<reference evidence="1 2" key="1">
    <citation type="journal article" date="2018" name="Sci. Rep.">
        <title>Comparative genomics provides insights into the lifestyle and reveals functional heterogeneity of dark septate endophytic fungi.</title>
        <authorList>
            <person name="Knapp D.G."/>
            <person name="Nemeth J.B."/>
            <person name="Barry K."/>
            <person name="Hainaut M."/>
            <person name="Henrissat B."/>
            <person name="Johnson J."/>
            <person name="Kuo A."/>
            <person name="Lim J.H.P."/>
            <person name="Lipzen A."/>
            <person name="Nolan M."/>
            <person name="Ohm R.A."/>
            <person name="Tamas L."/>
            <person name="Grigoriev I.V."/>
            <person name="Spatafora J.W."/>
            <person name="Nagy L.G."/>
            <person name="Kovacs G.M."/>
        </authorList>
    </citation>
    <scope>NUCLEOTIDE SEQUENCE [LARGE SCALE GENOMIC DNA]</scope>
    <source>
        <strain evidence="1 2">DSE2036</strain>
    </source>
</reference>
<proteinExistence type="predicted"/>
<gene>
    <name evidence="1" type="ORF">DM02DRAFT_668655</name>
</gene>
<accession>A0A2V1E313</accession>
<dbReference type="Proteomes" id="UP000244855">
    <property type="component" value="Unassembled WGS sequence"/>
</dbReference>
<keyword evidence="2" id="KW-1185">Reference proteome</keyword>
<protein>
    <recommendedName>
        <fullName evidence="3">Fungal N-terminal domain-containing protein</fullName>
    </recommendedName>
</protein>
<dbReference type="OrthoDB" id="3787063at2759"/>
<evidence type="ECO:0000313" key="2">
    <source>
        <dbReference type="Proteomes" id="UP000244855"/>
    </source>
</evidence>
<organism evidence="1 2">
    <name type="scientific">Periconia macrospinosa</name>
    <dbReference type="NCBI Taxonomy" id="97972"/>
    <lineage>
        <taxon>Eukaryota</taxon>
        <taxon>Fungi</taxon>
        <taxon>Dikarya</taxon>
        <taxon>Ascomycota</taxon>
        <taxon>Pezizomycotina</taxon>
        <taxon>Dothideomycetes</taxon>
        <taxon>Pleosporomycetidae</taxon>
        <taxon>Pleosporales</taxon>
        <taxon>Massarineae</taxon>
        <taxon>Periconiaceae</taxon>
        <taxon>Periconia</taxon>
    </lineage>
</organism>
<name>A0A2V1E313_9PLEO</name>
<evidence type="ECO:0000313" key="1">
    <source>
        <dbReference type="EMBL" id="PVI04943.1"/>
    </source>
</evidence>
<dbReference type="EMBL" id="KZ805317">
    <property type="protein sequence ID" value="PVI04943.1"/>
    <property type="molecule type" value="Genomic_DNA"/>
</dbReference>
<evidence type="ECO:0008006" key="3">
    <source>
        <dbReference type="Google" id="ProtNLM"/>
    </source>
</evidence>